<comment type="caution">
    <text evidence="2">The sequence shown here is derived from an EMBL/GenBank/DDBJ whole genome shotgun (WGS) entry which is preliminary data.</text>
</comment>
<accession>A0AAD5RBE6</accession>
<evidence type="ECO:0000256" key="1">
    <source>
        <dbReference type="SAM" id="MobiDB-lite"/>
    </source>
</evidence>
<dbReference type="AlphaFoldDB" id="A0AAD5RBE6"/>
<keyword evidence="3" id="KW-1185">Reference proteome</keyword>
<feature type="region of interest" description="Disordered" evidence="1">
    <location>
        <begin position="165"/>
        <end position="219"/>
    </location>
</feature>
<dbReference type="Proteomes" id="UP001196413">
    <property type="component" value="Unassembled WGS sequence"/>
</dbReference>
<gene>
    <name evidence="2" type="ORF">KIN20_035418</name>
</gene>
<feature type="region of interest" description="Disordered" evidence="1">
    <location>
        <begin position="33"/>
        <end position="63"/>
    </location>
</feature>
<protein>
    <submittedName>
        <fullName evidence="2">Uncharacterized protein</fullName>
    </submittedName>
</protein>
<name>A0AAD5RBE6_PARTN</name>
<organism evidence="2 3">
    <name type="scientific">Parelaphostrongylus tenuis</name>
    <name type="common">Meningeal worm</name>
    <dbReference type="NCBI Taxonomy" id="148309"/>
    <lineage>
        <taxon>Eukaryota</taxon>
        <taxon>Metazoa</taxon>
        <taxon>Ecdysozoa</taxon>
        <taxon>Nematoda</taxon>
        <taxon>Chromadorea</taxon>
        <taxon>Rhabditida</taxon>
        <taxon>Rhabditina</taxon>
        <taxon>Rhabditomorpha</taxon>
        <taxon>Strongyloidea</taxon>
        <taxon>Metastrongylidae</taxon>
        <taxon>Parelaphostrongylus</taxon>
    </lineage>
</organism>
<evidence type="ECO:0000313" key="2">
    <source>
        <dbReference type="EMBL" id="KAJ1373089.1"/>
    </source>
</evidence>
<dbReference type="EMBL" id="JAHQIW010007224">
    <property type="protein sequence ID" value="KAJ1373089.1"/>
    <property type="molecule type" value="Genomic_DNA"/>
</dbReference>
<evidence type="ECO:0000313" key="3">
    <source>
        <dbReference type="Proteomes" id="UP001196413"/>
    </source>
</evidence>
<proteinExistence type="predicted"/>
<sequence length="337" mass="37059">MRPRTWVTSRISGSFVPAALQCSSYRSCCRNLSNSTRREHAPNRRRAKHRARQVDELPSDPTTGRLLLMDSGAQKFRIGVEEPAAFIAVDCAQIAAVRTKRAEAAAVESSENVAKMSMDGVLKFRIGVEEPAVFISVDCAQIASLTDSSVAQKQDGPDFVSIVKTRKRSTDPSSLQPPSKISSVASSSPSSSRRANGFANVENRAPQRELRNSSNSSSYDHFAQPCRQCGCKRVRIVNPGRTDGRNIMECTSANCLATIKLTNLPAGTLIHPGVKPEEFSWYDLDPGEIFYPSDTTIKRLEDSLKSVAKKQPPRVGYDHNGYFVVRCPGQKKLVKLL</sequence>
<feature type="compositionally biased region" description="Low complexity" evidence="1">
    <location>
        <begin position="177"/>
        <end position="192"/>
    </location>
</feature>
<reference evidence="2" key="1">
    <citation type="submission" date="2021-06" db="EMBL/GenBank/DDBJ databases">
        <title>Parelaphostrongylus tenuis whole genome reference sequence.</title>
        <authorList>
            <person name="Garwood T.J."/>
            <person name="Larsen P.A."/>
            <person name="Fountain-Jones N.M."/>
            <person name="Garbe J.R."/>
            <person name="Macchietto M.G."/>
            <person name="Kania S.A."/>
            <person name="Gerhold R.W."/>
            <person name="Richards J.E."/>
            <person name="Wolf T.M."/>
        </authorList>
    </citation>
    <scope>NUCLEOTIDE SEQUENCE</scope>
    <source>
        <strain evidence="2">MNPRO001-30</strain>
        <tissue evidence="2">Meninges</tissue>
    </source>
</reference>